<name>A0A511AAH7_9MICO</name>
<dbReference type="OrthoDB" id="4578408at2"/>
<dbReference type="EMBL" id="BJUW01000001">
    <property type="protein sequence ID" value="GEK85190.1"/>
    <property type="molecule type" value="Genomic_DNA"/>
</dbReference>
<dbReference type="Proteomes" id="UP000321225">
    <property type="component" value="Unassembled WGS sequence"/>
</dbReference>
<evidence type="ECO:0008006" key="3">
    <source>
        <dbReference type="Google" id="ProtNLM"/>
    </source>
</evidence>
<gene>
    <name evidence="1" type="ORF">MAE01_03660</name>
</gene>
<protein>
    <recommendedName>
        <fullName evidence="3">Schlafen AlbA-2 domain-containing protein</fullName>
    </recommendedName>
</protein>
<evidence type="ECO:0000313" key="2">
    <source>
        <dbReference type="Proteomes" id="UP000321225"/>
    </source>
</evidence>
<dbReference type="AlphaFoldDB" id="A0A511AAH7"/>
<dbReference type="RefSeq" id="WP_147037838.1">
    <property type="nucleotide sequence ID" value="NZ_BJUW01000001.1"/>
</dbReference>
<organism evidence="1 2">
    <name type="scientific">Microbacterium aerolatum</name>
    <dbReference type="NCBI Taxonomy" id="153731"/>
    <lineage>
        <taxon>Bacteria</taxon>
        <taxon>Bacillati</taxon>
        <taxon>Actinomycetota</taxon>
        <taxon>Actinomycetes</taxon>
        <taxon>Micrococcales</taxon>
        <taxon>Microbacteriaceae</taxon>
        <taxon>Microbacterium</taxon>
    </lineage>
</organism>
<accession>A0A511AAH7</accession>
<comment type="caution">
    <text evidence="1">The sequence shown here is derived from an EMBL/GenBank/DDBJ whole genome shotgun (WGS) entry which is preliminary data.</text>
</comment>
<sequence>MGIVDTSKLPTGNRARAAFLAALEASDDRVERHYLELKSGFDLNDKADRRKVVKFVLGASHRDPAKAGRHFDGHAVMVLGLTLDGIAGVPKFELMDLERDIEAFAGSDPPGWDIDLVPAGGGRDYVLLIVDPPDLRVRPVLQSSDSLVSGDVYIRVEGATRKATGPELVAMISRAGARLQSRTLDVIIEPVGFLQALVIDAAELRGLVSWHTERLEAQVETTVSRSPFSALQGSFSPDRRSRQQFLDEVEEWRGEAFAAPASGLHELASQMTRPFALQIVNNTTTSLRDVRVDMTFDASVTALYWEKQGNTVDVFSTRPTDWGKDSYLYGAALSGIQPVVSPDAYNGSIRVAVEEPAELVIELRRLHAEQRVTTPDEDVILVFFADGPDEVPQQVTASWRLTAGEVHEVLRGEFQLELARADWREPLRSIISGVRAQAPEDADD</sequence>
<keyword evidence="2" id="KW-1185">Reference proteome</keyword>
<evidence type="ECO:0000313" key="1">
    <source>
        <dbReference type="EMBL" id="GEK85190.1"/>
    </source>
</evidence>
<reference evidence="1 2" key="1">
    <citation type="submission" date="2019-07" db="EMBL/GenBank/DDBJ databases">
        <title>Whole genome shotgun sequence of Microbacterium aerolatum NBRC 103071.</title>
        <authorList>
            <person name="Hosoyama A."/>
            <person name="Uohara A."/>
            <person name="Ohji S."/>
            <person name="Ichikawa N."/>
        </authorList>
    </citation>
    <scope>NUCLEOTIDE SEQUENCE [LARGE SCALE GENOMIC DNA]</scope>
    <source>
        <strain evidence="1 2">NBRC 103071</strain>
    </source>
</reference>
<proteinExistence type="predicted"/>